<proteinExistence type="predicted"/>
<protein>
    <submittedName>
        <fullName evidence="2">Uncharacterized protein</fullName>
    </submittedName>
</protein>
<dbReference type="Proteomes" id="UP000176998">
    <property type="component" value="Unassembled WGS sequence"/>
</dbReference>
<feature type="region of interest" description="Disordered" evidence="1">
    <location>
        <begin position="1225"/>
        <end position="1244"/>
    </location>
</feature>
<dbReference type="GeneID" id="34558196"/>
<feature type="compositionally biased region" description="Basic and acidic residues" evidence="1">
    <location>
        <begin position="1225"/>
        <end position="1235"/>
    </location>
</feature>
<organism evidence="2 3">
    <name type="scientific">Colletotrichum orchidophilum</name>
    <dbReference type="NCBI Taxonomy" id="1209926"/>
    <lineage>
        <taxon>Eukaryota</taxon>
        <taxon>Fungi</taxon>
        <taxon>Dikarya</taxon>
        <taxon>Ascomycota</taxon>
        <taxon>Pezizomycotina</taxon>
        <taxon>Sordariomycetes</taxon>
        <taxon>Hypocreomycetidae</taxon>
        <taxon>Glomerellales</taxon>
        <taxon>Glomerellaceae</taxon>
        <taxon>Colletotrichum</taxon>
    </lineage>
</organism>
<evidence type="ECO:0000256" key="1">
    <source>
        <dbReference type="SAM" id="MobiDB-lite"/>
    </source>
</evidence>
<keyword evidence="3" id="KW-1185">Reference proteome</keyword>
<gene>
    <name evidence="2" type="ORF">CORC01_05039</name>
</gene>
<comment type="caution">
    <text evidence="2">The sequence shown here is derived from an EMBL/GenBank/DDBJ whole genome shotgun (WGS) entry which is preliminary data.</text>
</comment>
<evidence type="ECO:0000313" key="3">
    <source>
        <dbReference type="Proteomes" id="UP000176998"/>
    </source>
</evidence>
<dbReference type="RefSeq" id="XP_022476827.1">
    <property type="nucleotide sequence ID" value="XM_022616686.1"/>
</dbReference>
<dbReference type="STRING" id="1209926.A0A1G4BE53"/>
<reference evidence="2 3" key="1">
    <citation type="submission" date="2016-09" db="EMBL/GenBank/DDBJ databases">
        <authorList>
            <person name="Capua I."/>
            <person name="De Benedictis P."/>
            <person name="Joannis T."/>
            <person name="Lombin L.H."/>
            <person name="Cattoli G."/>
        </authorList>
    </citation>
    <scope>NUCLEOTIDE SEQUENCE [LARGE SCALE GENOMIC DNA]</scope>
    <source>
        <strain evidence="2 3">IMI 309357</strain>
    </source>
</reference>
<dbReference type="OrthoDB" id="2549237at2759"/>
<accession>A0A1G4BE53</accession>
<evidence type="ECO:0000313" key="2">
    <source>
        <dbReference type="EMBL" id="OHE99681.1"/>
    </source>
</evidence>
<dbReference type="EMBL" id="MJBS01000034">
    <property type="protein sequence ID" value="OHE99681.1"/>
    <property type="molecule type" value="Genomic_DNA"/>
</dbReference>
<name>A0A1G4BE53_9PEZI</name>
<sequence>MGDSPSIKHTILRDGTPKEVAKYLKQLRTNAADPASITSSLHDAVVQGSISHGVFSIWIPISDDAKSIIAALSQSESMHERHVAVRAFLKAMRSPKTMTSLWDAAGGAQGVAAIMSNLSVDEIKMLCNGLAKTASLSQGRSQRHAKLTELVDILGAGIPIPKENPDARPLLPYYRRILPACTTERVVEHEATSPKWTARQRSILLRTHPALYEAKFLESIFSCEESQTTKFDVDTWTRLFNNNFGFGKKVLLKFLDAGDKLPVKPGVFISQIAVPIARRLRRRRTAAEHHLPHDVLELLAQLIGRHSALHSTLDESLNGIIFHAIKFWEHTRSTRPRVEQHLIELLSLAPETRFQSADSIVPLLRAVKPAVSYRLFRLMLQHLRAYRIDIDDDTGSDGSSFKKLRGLWPASFFVTMLGSNDRLASLRLFQRLMAVFPDGSFLKRSSERVGSIFDHEQDPDSIRGDGVALEAFLLRTSSAPRSLDPGHDSKIDADLQERRRKASSSRDWESRAFWARSALNLSIAAGSLEVYAENLLWVRRFNKDIHAVKEIYSHRALKTAEGIDLLSGIAVASYARNPDFDAAKVIRSANKILMQLLETASMALGEPSFQGHDWHAVTTVPAAVVERRFRMVNEFQDARKLTDAEVYDVVWQPTVDFLVEAETFMLHADHHKLYPSGFVGLLTNTDCFNKCEVRTHVVRFVDELAKARNVLWEKHRPQRFPSVLTLEEPWPKGLSVQSLLPHDFYDLKDIDNMPYIRQRIEKVVFGAPEVLLQEPPKDKESRAAIGRFVDYYDFALKAYVNGQKANSQREERARKAWHHAVDQLSGTRMTKAEALRFWDNRFKSNRIRLPTDVKAEFPRRDEPAIPPVDDPETPTEWNPDPNHLEFEELHRKEIPIKILDEMTTGSFIFSGDSGIWGMSSLVGSAWVPFRNATNFWDAKQFTGPLSGKGVDAFSASFLLTLNTMHGCGNSILKQPFPSTADVRYPALYLDQEFIETIDENFFYKNEAQALHILRSGPPALLAQVVQSILQNVDGNEESESRKRAPNRLAMKLIKVLASSDQPSLAFPFIRDVILSRPSDSAWHRELLTKGFFNTIPPMEAKKLLGMISLGIQEKLKEQQVRYRKAKEEDGEPVAQSAPAVKVTTVKMLAKLLSNAPFLDITSAIDILVGVLTKAQHIDIRVAIIQTMFDTLDFETASADVKDRILVLLEDLAVPLAASLTERRPMTETDWDKAESDGELPEVADATDQSAAPIRSLFYRLDQRLCNDPVSKAKLASITERLKLQSAENNRRWLELFLRKNGFSLPPGESLPLTPVDPDMLKIFPRSPEYFSRPTFEMLTQYVLANLRPSPGVVAINKKVRSNSILAMSNAGKHWLLLYGADEQKIALGGWTDCLARMHQTDMSKQVVNPNDRITVEMLQQFAKDFADGLISHGIPSHVEALFKTMSSTMVKEKNPEALQRWQSTTQPVLRSIITRIEELRTASWQRDLKRKPKALPDTFHLKIEMLAFPPGAADLDASFAKEISALIDELATGHTPYHNNWAHLRHWLARGSPAWMPRLAYLAVLMGDLSNVNVENPTLADYMRIEMAKDFMMRAHNPHDKNVVAKLKEMLRTWAECPVENFRSDAKDGLASFHNGWGSDWFTEDGGLEWADEDSDEESS</sequence>
<feature type="region of interest" description="Disordered" evidence="1">
    <location>
        <begin position="859"/>
        <end position="881"/>
    </location>
</feature>